<comment type="subcellular location">
    <subcellularLocation>
        <location evidence="1">Membrane</location>
        <topology evidence="1">Multi-pass membrane protein</topology>
    </subcellularLocation>
</comment>
<keyword evidence="4 5" id="KW-0472">Membrane</keyword>
<keyword evidence="2 5" id="KW-0812">Transmembrane</keyword>
<dbReference type="InterPro" id="IPR011701">
    <property type="entry name" value="MFS"/>
</dbReference>
<evidence type="ECO:0000256" key="5">
    <source>
        <dbReference type="SAM" id="Phobius"/>
    </source>
</evidence>
<evidence type="ECO:0000313" key="7">
    <source>
        <dbReference type="EMBL" id="RYU78141.1"/>
    </source>
</evidence>
<feature type="transmembrane region" description="Helical" evidence="5">
    <location>
        <begin position="221"/>
        <end position="242"/>
    </location>
</feature>
<feature type="transmembrane region" description="Helical" evidence="5">
    <location>
        <begin position="182"/>
        <end position="201"/>
    </location>
</feature>
<dbReference type="Pfam" id="PF07690">
    <property type="entry name" value="MFS_1"/>
    <property type="match status" value="1"/>
</dbReference>
<dbReference type="PROSITE" id="PS50850">
    <property type="entry name" value="MFS"/>
    <property type="match status" value="1"/>
</dbReference>
<feature type="domain" description="Major facilitator superfamily (MFS) profile" evidence="6">
    <location>
        <begin position="1"/>
        <end position="405"/>
    </location>
</feature>
<sequence>KLADMYSRRAIEVTAILVFLFGSALCGLAGEFGTLPVLGDGMSQLIIFRAVQGLGGAGLFAMAFIVIADLFPPAERGRYQGFVGATFGTSSVLGPFLGGLLTDHGTGLIPGIAGWRLVFYVNLPLGLLALWFILSRMPKLKPRGPRQVLDYVAALLLMAGLVPLILALQLNKTQYGWLSGPTLGLLATAAASLTLFVIRSLRSPNPILDLTLFRNRVFRPAILAVFLLGGSFLSIVIFEPVFMINVLGTTATRAGVSLIPLSMGVVMGSMLAGRMVSRYGHYKRWMLGGGLLLLGGLLLATMPPTVAYVQVLVYVLLCGLGLGPTMPLYTLAVQNSIEPRFMGQGTAACQFFRQIGGAVAAALLGAVLTMTLAGTLPAAPTSLAAPAAVAAESPVLASALAPGGMPAAELRAAFAHAVSRIYWCTICLVAAGWVTSLFIPEVPLRKSNAGLGRA</sequence>
<dbReference type="Proteomes" id="UP000294155">
    <property type="component" value="Unassembled WGS sequence"/>
</dbReference>
<dbReference type="AlphaFoldDB" id="A0A4V1ZAH4"/>
<comment type="caution">
    <text evidence="7">The sequence shown here is derived from an EMBL/GenBank/DDBJ whole genome shotgun (WGS) entry which is preliminary data.</text>
</comment>
<protein>
    <submittedName>
        <fullName evidence="7">MFS transporter</fullName>
    </submittedName>
</protein>
<dbReference type="Gene3D" id="1.20.1250.20">
    <property type="entry name" value="MFS general substrate transporter like domains"/>
    <property type="match status" value="1"/>
</dbReference>
<feature type="transmembrane region" description="Helical" evidence="5">
    <location>
        <begin position="117"/>
        <end position="136"/>
    </location>
</feature>
<name>A0A4V1ZAH4_9BACT</name>
<dbReference type="PRINTS" id="PR01036">
    <property type="entry name" value="TCRTETB"/>
</dbReference>
<organism evidence="7 8">
    <name type="scientific">Hymenobacter persicinus</name>
    <dbReference type="NCBI Taxonomy" id="2025506"/>
    <lineage>
        <taxon>Bacteria</taxon>
        <taxon>Pseudomonadati</taxon>
        <taxon>Bacteroidota</taxon>
        <taxon>Cytophagia</taxon>
        <taxon>Cytophagales</taxon>
        <taxon>Hymenobacteraceae</taxon>
        <taxon>Hymenobacter</taxon>
    </lineage>
</organism>
<dbReference type="RefSeq" id="WP_129921968.1">
    <property type="nucleotide sequence ID" value="NZ_SEWE01000034.1"/>
</dbReference>
<dbReference type="InterPro" id="IPR020846">
    <property type="entry name" value="MFS_dom"/>
</dbReference>
<dbReference type="PANTHER" id="PTHR23501">
    <property type="entry name" value="MAJOR FACILITATOR SUPERFAMILY"/>
    <property type="match status" value="1"/>
</dbReference>
<feature type="transmembrane region" description="Helical" evidence="5">
    <location>
        <begin position="148"/>
        <end position="170"/>
    </location>
</feature>
<dbReference type="GO" id="GO:0005886">
    <property type="term" value="C:plasma membrane"/>
    <property type="evidence" value="ECO:0007669"/>
    <property type="project" value="TreeGrafter"/>
</dbReference>
<feature type="non-terminal residue" evidence="7">
    <location>
        <position position="1"/>
    </location>
</feature>
<keyword evidence="3 5" id="KW-1133">Transmembrane helix</keyword>
<evidence type="ECO:0000256" key="4">
    <source>
        <dbReference type="ARBA" id="ARBA00023136"/>
    </source>
</evidence>
<accession>A0A4V1ZAH4</accession>
<feature type="transmembrane region" description="Helical" evidence="5">
    <location>
        <begin position="45"/>
        <end position="67"/>
    </location>
</feature>
<feature type="transmembrane region" description="Helical" evidence="5">
    <location>
        <begin position="351"/>
        <end position="373"/>
    </location>
</feature>
<keyword evidence="8" id="KW-1185">Reference proteome</keyword>
<feature type="transmembrane region" description="Helical" evidence="5">
    <location>
        <begin position="285"/>
        <end position="302"/>
    </location>
</feature>
<feature type="transmembrane region" description="Helical" evidence="5">
    <location>
        <begin position="420"/>
        <end position="439"/>
    </location>
</feature>
<evidence type="ECO:0000256" key="2">
    <source>
        <dbReference type="ARBA" id="ARBA00022692"/>
    </source>
</evidence>
<dbReference type="GO" id="GO:0022857">
    <property type="term" value="F:transmembrane transporter activity"/>
    <property type="evidence" value="ECO:0007669"/>
    <property type="project" value="InterPro"/>
</dbReference>
<evidence type="ECO:0000259" key="6">
    <source>
        <dbReference type="PROSITE" id="PS50850"/>
    </source>
</evidence>
<evidence type="ECO:0000256" key="3">
    <source>
        <dbReference type="ARBA" id="ARBA00022989"/>
    </source>
</evidence>
<feature type="transmembrane region" description="Helical" evidence="5">
    <location>
        <begin position="308"/>
        <end position="331"/>
    </location>
</feature>
<dbReference type="PANTHER" id="PTHR23501:SF197">
    <property type="entry name" value="COMD"/>
    <property type="match status" value="1"/>
</dbReference>
<dbReference type="Gene3D" id="1.20.1720.10">
    <property type="entry name" value="Multidrug resistance protein D"/>
    <property type="match status" value="1"/>
</dbReference>
<evidence type="ECO:0000313" key="8">
    <source>
        <dbReference type="Proteomes" id="UP000294155"/>
    </source>
</evidence>
<feature type="transmembrane region" description="Helical" evidence="5">
    <location>
        <begin position="79"/>
        <end position="97"/>
    </location>
</feature>
<dbReference type="SUPFAM" id="SSF103473">
    <property type="entry name" value="MFS general substrate transporter"/>
    <property type="match status" value="1"/>
</dbReference>
<reference evidence="7 8" key="1">
    <citation type="submission" date="2019-02" db="EMBL/GenBank/DDBJ databases">
        <title>Bacterial novel species isolated from soil.</title>
        <authorList>
            <person name="Jung H.-Y."/>
        </authorList>
    </citation>
    <scope>NUCLEOTIDE SEQUENCE [LARGE SCALE GENOMIC DNA]</scope>
    <source>
        <strain evidence="7 8">1-3-3-3</strain>
    </source>
</reference>
<dbReference type="InterPro" id="IPR036259">
    <property type="entry name" value="MFS_trans_sf"/>
</dbReference>
<dbReference type="EMBL" id="SEWE01000034">
    <property type="protein sequence ID" value="RYU78141.1"/>
    <property type="molecule type" value="Genomic_DNA"/>
</dbReference>
<feature type="transmembrane region" description="Helical" evidence="5">
    <location>
        <begin position="254"/>
        <end position="273"/>
    </location>
</feature>
<proteinExistence type="predicted"/>
<evidence type="ECO:0000256" key="1">
    <source>
        <dbReference type="ARBA" id="ARBA00004141"/>
    </source>
</evidence>
<dbReference type="OrthoDB" id="783189at2"/>
<gene>
    <name evidence="7" type="ORF">EWM57_14965</name>
</gene>